<protein>
    <submittedName>
        <fullName evidence="2">Uncharacterized protein</fullName>
    </submittedName>
</protein>
<sequence length="81" mass="9201">MLEEMTQDDILLAVAGIMSLRPSSKKGETAQTKEKALLTRKRMEAYHYQKELEGIYSEDSPPKPLKLSQRSFGMTPVELTK</sequence>
<evidence type="ECO:0000256" key="1">
    <source>
        <dbReference type="SAM" id="MobiDB-lite"/>
    </source>
</evidence>
<dbReference type="RefSeq" id="WP_069447476.1">
    <property type="nucleotide sequence ID" value="NZ_MDCJ01000006.1"/>
</dbReference>
<proteinExistence type="predicted"/>
<feature type="region of interest" description="Disordered" evidence="1">
    <location>
        <begin position="54"/>
        <end position="81"/>
    </location>
</feature>
<dbReference type="EMBL" id="MDCJ01000006">
    <property type="protein sequence ID" value="ODS09623.1"/>
    <property type="molecule type" value="Genomic_DNA"/>
</dbReference>
<comment type="caution">
    <text evidence="2">The sequence shown here is derived from an EMBL/GenBank/DDBJ whole genome shotgun (WGS) entry which is preliminary data.</text>
</comment>
<evidence type="ECO:0000313" key="3">
    <source>
        <dbReference type="Proteomes" id="UP000095131"/>
    </source>
</evidence>
<reference evidence="2 3" key="1">
    <citation type="submission" date="2016-08" db="EMBL/GenBank/DDBJ databases">
        <title>Genome sequencing of Vibrio scophthalmi strain FP3289, an isolated from Paralichthys olivaceus.</title>
        <authorList>
            <person name="Han H.-J."/>
        </authorList>
    </citation>
    <scope>NUCLEOTIDE SEQUENCE [LARGE SCALE GENOMIC DNA]</scope>
    <source>
        <strain evidence="2 3">FP3289</strain>
    </source>
</reference>
<dbReference type="AlphaFoldDB" id="A0A1E3WIQ2"/>
<dbReference type="Proteomes" id="UP000095131">
    <property type="component" value="Unassembled WGS sequence"/>
</dbReference>
<organism evidence="2 3">
    <name type="scientific">Vibrio scophthalmi</name>
    <dbReference type="NCBI Taxonomy" id="45658"/>
    <lineage>
        <taxon>Bacteria</taxon>
        <taxon>Pseudomonadati</taxon>
        <taxon>Pseudomonadota</taxon>
        <taxon>Gammaproteobacteria</taxon>
        <taxon>Vibrionales</taxon>
        <taxon>Vibrionaceae</taxon>
        <taxon>Vibrio</taxon>
    </lineage>
</organism>
<accession>A0A1E3WIQ2</accession>
<evidence type="ECO:0000313" key="2">
    <source>
        <dbReference type="EMBL" id="ODS09623.1"/>
    </source>
</evidence>
<gene>
    <name evidence="2" type="ORF">VSF3289_03287</name>
</gene>
<name>A0A1E3WIQ2_9VIBR</name>